<proteinExistence type="inferred from homology"/>
<comment type="similarity">
    <text evidence="1">Belongs to the YciI family.</text>
</comment>
<feature type="domain" description="YCII-related" evidence="2">
    <location>
        <begin position="3"/>
        <end position="114"/>
    </location>
</feature>
<organism evidence="3 4">
    <name type="scientific">Actinacidiphila polyblastidii</name>
    <dbReference type="NCBI Taxonomy" id="3110430"/>
    <lineage>
        <taxon>Bacteria</taxon>
        <taxon>Bacillati</taxon>
        <taxon>Actinomycetota</taxon>
        <taxon>Actinomycetes</taxon>
        <taxon>Kitasatosporales</taxon>
        <taxon>Streptomycetaceae</taxon>
        <taxon>Actinacidiphila</taxon>
    </lineage>
</organism>
<dbReference type="SUPFAM" id="SSF54909">
    <property type="entry name" value="Dimeric alpha+beta barrel"/>
    <property type="match status" value="1"/>
</dbReference>
<dbReference type="PANTHER" id="PTHR35174">
    <property type="entry name" value="BLL7171 PROTEIN-RELATED"/>
    <property type="match status" value="1"/>
</dbReference>
<dbReference type="InterPro" id="IPR005545">
    <property type="entry name" value="YCII"/>
</dbReference>
<gene>
    <name evidence="3" type="ORF">V2S66_04950</name>
</gene>
<evidence type="ECO:0000259" key="2">
    <source>
        <dbReference type="Pfam" id="PF03795"/>
    </source>
</evidence>
<sequence length="118" mass="12659">MAKYLVLIYGDERAWASMSDQERQKLGDGHRDLVAAAGTAVLDTRELEPASVATTLRTDASGQPTTTDGPFLETKEAVGGYYLIEASDLDEVMGLASRLYEATAGHSGVEIRPVVERG</sequence>
<dbReference type="Proteomes" id="UP001344658">
    <property type="component" value="Unassembled WGS sequence"/>
</dbReference>
<name>A0ABU7P678_9ACTN</name>
<evidence type="ECO:0000313" key="3">
    <source>
        <dbReference type="EMBL" id="MEE4541314.1"/>
    </source>
</evidence>
<dbReference type="InterPro" id="IPR011008">
    <property type="entry name" value="Dimeric_a/b-barrel"/>
</dbReference>
<protein>
    <submittedName>
        <fullName evidence="3">YciI family protein</fullName>
    </submittedName>
</protein>
<dbReference type="Gene3D" id="3.30.70.1060">
    <property type="entry name" value="Dimeric alpha+beta barrel"/>
    <property type="match status" value="1"/>
</dbReference>
<reference evidence="3 4" key="1">
    <citation type="submission" date="2023-12" db="EMBL/GenBank/DDBJ databases">
        <title>Streptomyces sp. V4-01.</title>
        <authorList>
            <person name="Somphong A."/>
            <person name="Phongsopitanun W."/>
        </authorList>
    </citation>
    <scope>NUCLEOTIDE SEQUENCE [LARGE SCALE GENOMIC DNA]</scope>
    <source>
        <strain evidence="3 4">V4-01</strain>
    </source>
</reference>
<comment type="caution">
    <text evidence="3">The sequence shown here is derived from an EMBL/GenBank/DDBJ whole genome shotgun (WGS) entry which is preliminary data.</text>
</comment>
<accession>A0ABU7P678</accession>
<dbReference type="PANTHER" id="PTHR35174:SF3">
    <property type="entry name" value="BLL7171 PROTEIN"/>
    <property type="match status" value="1"/>
</dbReference>
<dbReference type="EMBL" id="JAZEWV010000002">
    <property type="protein sequence ID" value="MEE4541314.1"/>
    <property type="molecule type" value="Genomic_DNA"/>
</dbReference>
<evidence type="ECO:0000256" key="1">
    <source>
        <dbReference type="ARBA" id="ARBA00007689"/>
    </source>
</evidence>
<dbReference type="Pfam" id="PF03795">
    <property type="entry name" value="YCII"/>
    <property type="match status" value="1"/>
</dbReference>
<dbReference type="RefSeq" id="WP_330793182.1">
    <property type="nucleotide sequence ID" value="NZ_JAZEWV010000002.1"/>
</dbReference>
<keyword evidence="4" id="KW-1185">Reference proteome</keyword>
<evidence type="ECO:0000313" key="4">
    <source>
        <dbReference type="Proteomes" id="UP001344658"/>
    </source>
</evidence>